<name>A0A243CUS7_BACTU</name>
<organism evidence="1 2">
    <name type="scientific">Bacillus thuringiensis serovar vazensis</name>
    <dbReference type="NCBI Taxonomy" id="180867"/>
    <lineage>
        <taxon>Bacteria</taxon>
        <taxon>Bacillati</taxon>
        <taxon>Bacillota</taxon>
        <taxon>Bacilli</taxon>
        <taxon>Bacillales</taxon>
        <taxon>Bacillaceae</taxon>
        <taxon>Bacillus</taxon>
        <taxon>Bacillus cereus group</taxon>
    </lineage>
</organism>
<dbReference type="EMBL" id="NFDQ01000073">
    <property type="protein sequence ID" value="OTY73912.1"/>
    <property type="molecule type" value="Genomic_DNA"/>
</dbReference>
<evidence type="ECO:0000313" key="2">
    <source>
        <dbReference type="Proteomes" id="UP000194911"/>
    </source>
</evidence>
<proteinExistence type="predicted"/>
<protein>
    <submittedName>
        <fullName evidence="1">Uncharacterized protein</fullName>
    </submittedName>
</protein>
<reference evidence="1 2" key="1">
    <citation type="submission" date="2016-10" db="EMBL/GenBank/DDBJ databases">
        <title>Comparative genomics of Bacillus thuringiensis reveals a path to pathogens against multiple invertebrate hosts.</title>
        <authorList>
            <person name="Zheng J."/>
            <person name="Gao Q."/>
            <person name="Liu H."/>
            <person name="Peng D."/>
            <person name="Ruan L."/>
            <person name="Sun M."/>
        </authorList>
    </citation>
    <scope>NUCLEOTIDE SEQUENCE [LARGE SCALE GENOMIC DNA]</scope>
    <source>
        <strain evidence="1">BGSC 4CE1</strain>
    </source>
</reference>
<comment type="caution">
    <text evidence="1">The sequence shown here is derived from an EMBL/GenBank/DDBJ whole genome shotgun (WGS) entry which is preliminary data.</text>
</comment>
<sequence>MDFNMIRKKGAFIRGRVTSKSKTKLLFNREIKKSTYRSALSKMPILLAGKGYVVLNVMF</sequence>
<dbReference type="AlphaFoldDB" id="A0A243CUS7"/>
<evidence type="ECO:0000313" key="1">
    <source>
        <dbReference type="EMBL" id="OTY73912.1"/>
    </source>
</evidence>
<gene>
    <name evidence="1" type="ORF">BK749_16600</name>
</gene>
<accession>A0A243CUS7</accession>
<dbReference type="Proteomes" id="UP000194911">
    <property type="component" value="Unassembled WGS sequence"/>
</dbReference>